<evidence type="ECO:0000256" key="1">
    <source>
        <dbReference type="SAM" id="Phobius"/>
    </source>
</evidence>
<dbReference type="EMBL" id="CP000492">
    <property type="protein sequence ID" value="ABL64573.1"/>
    <property type="molecule type" value="Genomic_DNA"/>
</dbReference>
<evidence type="ECO:0008006" key="4">
    <source>
        <dbReference type="Google" id="ProtNLM"/>
    </source>
</evidence>
<dbReference type="eggNOG" id="COG4420">
    <property type="taxonomic scope" value="Bacteria"/>
</dbReference>
<dbReference type="HOGENOM" id="CLU_077948_1_0_10"/>
<dbReference type="AlphaFoldDB" id="A1BDU6"/>
<sequence length="240" mass="27892">MMKETLEKTGHEKTDPACQLCGNKKTSQLKRAIFVGPSVAQVIIKETGGWDETGWICSDDFLKYQQKYVEKLLAEEKGELTTLDREVLRALHEQEIFSKNPDIDYDANLGFADRLSDKLASFGGSWTFIIMFGFFIFGWMAINTWILFSKPFDPFPFILLNLVLSSLAAIQAPVIMMSQNRQEARDRKRAIHDYQINLKAELEIRQLHQKIDHILSHQWERLIEIQKIQMELIDEIRNNN</sequence>
<keyword evidence="1" id="KW-0472">Membrane</keyword>
<dbReference type="RefSeq" id="WP_011744406.1">
    <property type="nucleotide sequence ID" value="NC_008639.1"/>
</dbReference>
<dbReference type="Pfam" id="PF06210">
    <property type="entry name" value="DUF1003"/>
    <property type="match status" value="1"/>
</dbReference>
<dbReference type="PANTHER" id="PTHR41386">
    <property type="entry name" value="INTEGRAL MEMBRANE PROTEIN-RELATED"/>
    <property type="match status" value="1"/>
</dbReference>
<dbReference type="KEGG" id="cph:Cpha266_0516"/>
<keyword evidence="3" id="KW-1185">Reference proteome</keyword>
<name>A1BDU6_CHLPD</name>
<accession>A1BDU6</accession>
<dbReference type="PANTHER" id="PTHR41386:SF1">
    <property type="entry name" value="MEMBRANE PROTEIN"/>
    <property type="match status" value="1"/>
</dbReference>
<feature type="transmembrane region" description="Helical" evidence="1">
    <location>
        <begin position="126"/>
        <end position="148"/>
    </location>
</feature>
<dbReference type="Proteomes" id="UP000008701">
    <property type="component" value="Chromosome"/>
</dbReference>
<protein>
    <recommendedName>
        <fullName evidence="4">Cyclic nucleotide-binding protein</fullName>
    </recommendedName>
</protein>
<evidence type="ECO:0000313" key="3">
    <source>
        <dbReference type="Proteomes" id="UP000008701"/>
    </source>
</evidence>
<feature type="transmembrane region" description="Helical" evidence="1">
    <location>
        <begin position="154"/>
        <end position="178"/>
    </location>
</feature>
<dbReference type="InterPro" id="IPR010406">
    <property type="entry name" value="DUF1003"/>
</dbReference>
<reference evidence="2 3" key="1">
    <citation type="submission" date="2006-12" db="EMBL/GenBank/DDBJ databases">
        <title>Complete sequence of Chlorobium phaeobacteroides DSM 266.</title>
        <authorList>
            <consortium name="US DOE Joint Genome Institute"/>
            <person name="Copeland A."/>
            <person name="Lucas S."/>
            <person name="Lapidus A."/>
            <person name="Barry K."/>
            <person name="Detter J.C."/>
            <person name="Glavina del Rio T."/>
            <person name="Hammon N."/>
            <person name="Israni S."/>
            <person name="Pitluck S."/>
            <person name="Goltsman E."/>
            <person name="Schmutz J."/>
            <person name="Larimer F."/>
            <person name="Land M."/>
            <person name="Hauser L."/>
            <person name="Mikhailova N."/>
            <person name="Li T."/>
            <person name="Overmann J."/>
            <person name="Bryant D.A."/>
            <person name="Richardson P."/>
        </authorList>
    </citation>
    <scope>NUCLEOTIDE SEQUENCE [LARGE SCALE GENOMIC DNA]</scope>
    <source>
        <strain evidence="2 3">DSM 266</strain>
    </source>
</reference>
<keyword evidence="1" id="KW-1133">Transmembrane helix</keyword>
<gene>
    <name evidence="2" type="ordered locus">Cpha266_0516</name>
</gene>
<keyword evidence="1" id="KW-0812">Transmembrane</keyword>
<evidence type="ECO:0000313" key="2">
    <source>
        <dbReference type="EMBL" id="ABL64573.1"/>
    </source>
</evidence>
<organism evidence="2 3">
    <name type="scientific">Chlorobium phaeobacteroides (strain DSM 266 / SMG 266 / 2430)</name>
    <dbReference type="NCBI Taxonomy" id="290317"/>
    <lineage>
        <taxon>Bacteria</taxon>
        <taxon>Pseudomonadati</taxon>
        <taxon>Chlorobiota</taxon>
        <taxon>Chlorobiia</taxon>
        <taxon>Chlorobiales</taxon>
        <taxon>Chlorobiaceae</taxon>
        <taxon>Chlorobium/Pelodictyon group</taxon>
        <taxon>Chlorobium</taxon>
    </lineage>
</organism>
<proteinExistence type="predicted"/>